<organism evidence="3 4">
    <name type="scientific">Olpidium bornovanus</name>
    <dbReference type="NCBI Taxonomy" id="278681"/>
    <lineage>
        <taxon>Eukaryota</taxon>
        <taxon>Fungi</taxon>
        <taxon>Fungi incertae sedis</taxon>
        <taxon>Olpidiomycota</taxon>
        <taxon>Olpidiomycotina</taxon>
        <taxon>Olpidiomycetes</taxon>
        <taxon>Olpidiales</taxon>
        <taxon>Olpidiaceae</taxon>
        <taxon>Olpidium</taxon>
    </lineage>
</organism>
<name>A0A8H7ZZ53_9FUNG</name>
<evidence type="ECO:0000259" key="2">
    <source>
        <dbReference type="Pfam" id="PF01411"/>
    </source>
</evidence>
<dbReference type="GO" id="GO:0006419">
    <property type="term" value="P:alanyl-tRNA aminoacylation"/>
    <property type="evidence" value="ECO:0007669"/>
    <property type="project" value="InterPro"/>
</dbReference>
<dbReference type="EMBL" id="JAEFCI010002923">
    <property type="protein sequence ID" value="KAG5461912.1"/>
    <property type="molecule type" value="Genomic_DNA"/>
</dbReference>
<reference evidence="3 4" key="1">
    <citation type="journal article" name="Sci. Rep.">
        <title>Genome-scale phylogenetic analyses confirm Olpidium as the closest living zoosporic fungus to the non-flagellated, terrestrial fungi.</title>
        <authorList>
            <person name="Chang Y."/>
            <person name="Rochon D."/>
            <person name="Sekimoto S."/>
            <person name="Wang Y."/>
            <person name="Chovatia M."/>
            <person name="Sandor L."/>
            <person name="Salamov A."/>
            <person name="Grigoriev I.V."/>
            <person name="Stajich J.E."/>
            <person name="Spatafora J.W."/>
        </authorList>
    </citation>
    <scope>NUCLEOTIDE SEQUENCE [LARGE SCALE GENOMIC DNA]</scope>
    <source>
        <strain evidence="3">S191</strain>
    </source>
</reference>
<dbReference type="PANTHER" id="PTHR11777:SF9">
    <property type="entry name" value="ALANINE--TRNA LIGASE, CYTOPLASMIC"/>
    <property type="match status" value="1"/>
</dbReference>
<dbReference type="GO" id="GO:0005739">
    <property type="term" value="C:mitochondrion"/>
    <property type="evidence" value="ECO:0007669"/>
    <property type="project" value="TreeGrafter"/>
</dbReference>
<evidence type="ECO:0000313" key="4">
    <source>
        <dbReference type="Proteomes" id="UP000673691"/>
    </source>
</evidence>
<dbReference type="GO" id="GO:0004813">
    <property type="term" value="F:alanine-tRNA ligase activity"/>
    <property type="evidence" value="ECO:0007669"/>
    <property type="project" value="InterPro"/>
</dbReference>
<feature type="non-terminal residue" evidence="3">
    <location>
        <position position="1"/>
    </location>
</feature>
<feature type="domain" description="Alanyl-tRNA synthetase class IIc N-terminal" evidence="2">
    <location>
        <begin position="75"/>
        <end position="118"/>
    </location>
</feature>
<dbReference type="OrthoDB" id="2423964at2759"/>
<dbReference type="SUPFAM" id="SSF55681">
    <property type="entry name" value="Class II aaRS and biotin synthetases"/>
    <property type="match status" value="1"/>
</dbReference>
<feature type="region of interest" description="Disordered" evidence="1">
    <location>
        <begin position="28"/>
        <end position="70"/>
    </location>
</feature>
<evidence type="ECO:0000313" key="3">
    <source>
        <dbReference type="EMBL" id="KAG5461912.1"/>
    </source>
</evidence>
<accession>A0A8H7ZZ53</accession>
<evidence type="ECO:0000256" key="1">
    <source>
        <dbReference type="SAM" id="MobiDB-lite"/>
    </source>
</evidence>
<comment type="caution">
    <text evidence="3">The sequence shown here is derived from an EMBL/GenBank/DDBJ whole genome shotgun (WGS) entry which is preliminary data.</text>
</comment>
<dbReference type="InterPro" id="IPR050058">
    <property type="entry name" value="Ala-tRNA_ligase"/>
</dbReference>
<sequence>KNEKQPRFHPLAPRCSATSAACVFPVPPPGAELTAARKSKQSRSPLRSMTAAAALAPPEPSGAAARRQEWTSDRVRQTYVDFFADKHCHTRVPSSSSVPHDDPTLLFTNAGMNQVRRVAFVVACRAPMAPRPVSSAVPRISTDRQLR</sequence>
<dbReference type="Proteomes" id="UP000673691">
    <property type="component" value="Unassembled WGS sequence"/>
</dbReference>
<gene>
    <name evidence="3" type="ORF">BJ554DRAFT_5823</name>
</gene>
<proteinExistence type="predicted"/>
<dbReference type="Gene3D" id="3.30.930.10">
    <property type="entry name" value="Bira Bifunctional Protein, Domain 2"/>
    <property type="match status" value="1"/>
</dbReference>
<dbReference type="GO" id="GO:0002161">
    <property type="term" value="F:aminoacyl-tRNA deacylase activity"/>
    <property type="evidence" value="ECO:0007669"/>
    <property type="project" value="TreeGrafter"/>
</dbReference>
<dbReference type="InterPro" id="IPR018164">
    <property type="entry name" value="Ala-tRNA-synth_IIc_N"/>
</dbReference>
<dbReference type="Pfam" id="PF01411">
    <property type="entry name" value="tRNA-synt_2c"/>
    <property type="match status" value="1"/>
</dbReference>
<dbReference type="InterPro" id="IPR045864">
    <property type="entry name" value="aa-tRNA-synth_II/BPL/LPL"/>
</dbReference>
<dbReference type="PANTHER" id="PTHR11777">
    <property type="entry name" value="ALANYL-TRNA SYNTHETASE"/>
    <property type="match status" value="1"/>
</dbReference>
<keyword evidence="4" id="KW-1185">Reference proteome</keyword>
<dbReference type="GO" id="GO:0005524">
    <property type="term" value="F:ATP binding"/>
    <property type="evidence" value="ECO:0007669"/>
    <property type="project" value="InterPro"/>
</dbReference>
<dbReference type="AlphaFoldDB" id="A0A8H7ZZ53"/>
<protein>
    <recommendedName>
        <fullName evidence="2">Alanyl-tRNA synthetase class IIc N-terminal domain-containing protein</fullName>
    </recommendedName>
</protein>